<feature type="compositionally biased region" description="Acidic residues" evidence="7">
    <location>
        <begin position="541"/>
        <end position="569"/>
    </location>
</feature>
<evidence type="ECO:0000259" key="8">
    <source>
        <dbReference type="Pfam" id="PF08529"/>
    </source>
</evidence>
<comment type="function">
    <text evidence="6">Participates in both transcription termination and antitermination.</text>
</comment>
<keyword evidence="5 6" id="KW-0804">Transcription</keyword>
<feature type="compositionally biased region" description="Basic and acidic residues" evidence="7">
    <location>
        <begin position="570"/>
        <end position="580"/>
    </location>
</feature>
<keyword evidence="1 6" id="KW-0806">Transcription termination</keyword>
<evidence type="ECO:0000256" key="1">
    <source>
        <dbReference type="ARBA" id="ARBA00022472"/>
    </source>
</evidence>
<feature type="compositionally biased region" description="Basic and acidic residues" evidence="7">
    <location>
        <begin position="386"/>
        <end position="416"/>
    </location>
</feature>
<feature type="compositionally biased region" description="Low complexity" evidence="7">
    <location>
        <begin position="527"/>
        <end position="538"/>
    </location>
</feature>
<dbReference type="NCBIfam" id="TIGR01953">
    <property type="entry name" value="NusA"/>
    <property type="match status" value="1"/>
</dbReference>
<dbReference type="InterPro" id="IPR015946">
    <property type="entry name" value="KH_dom-like_a/b"/>
</dbReference>
<dbReference type="InterPro" id="IPR012340">
    <property type="entry name" value="NA-bd_OB-fold"/>
</dbReference>
<dbReference type="GO" id="GO:0031564">
    <property type="term" value="P:transcription antitermination"/>
    <property type="evidence" value="ECO:0007669"/>
    <property type="project" value="UniProtKB-UniRule"/>
</dbReference>
<dbReference type="GO" id="GO:0003723">
    <property type="term" value="F:RNA binding"/>
    <property type="evidence" value="ECO:0007669"/>
    <property type="project" value="UniProtKB-UniRule"/>
</dbReference>
<evidence type="ECO:0000313" key="11">
    <source>
        <dbReference type="EMBL" id="HIU44781.1"/>
    </source>
</evidence>
<dbReference type="Gene3D" id="3.30.1480.10">
    <property type="entry name" value="NusA, N-terminal domain"/>
    <property type="match status" value="1"/>
</dbReference>
<dbReference type="InterPro" id="IPR009019">
    <property type="entry name" value="KH_sf_prok-type"/>
</dbReference>
<evidence type="ECO:0000256" key="5">
    <source>
        <dbReference type="ARBA" id="ARBA00023163"/>
    </source>
</evidence>
<dbReference type="InterPro" id="IPR025249">
    <property type="entry name" value="TF_NusA_KH_1st"/>
</dbReference>
<dbReference type="Gene3D" id="2.40.50.140">
    <property type="entry name" value="Nucleic acid-binding proteins"/>
    <property type="match status" value="1"/>
</dbReference>
<reference evidence="11" key="2">
    <citation type="journal article" date="2021" name="PeerJ">
        <title>Extensive microbial diversity within the chicken gut microbiome revealed by metagenomics and culture.</title>
        <authorList>
            <person name="Gilroy R."/>
            <person name="Ravi A."/>
            <person name="Getino M."/>
            <person name="Pursley I."/>
            <person name="Horton D.L."/>
            <person name="Alikhan N.F."/>
            <person name="Baker D."/>
            <person name="Gharbi K."/>
            <person name="Hall N."/>
            <person name="Watson M."/>
            <person name="Adriaenssens E.M."/>
            <person name="Foster-Nyarko E."/>
            <person name="Jarju S."/>
            <person name="Secka A."/>
            <person name="Antonio M."/>
            <person name="Oren A."/>
            <person name="Chaudhuri R.R."/>
            <person name="La Ragione R."/>
            <person name="Hildebrand F."/>
            <person name="Pallen M.J."/>
        </authorList>
    </citation>
    <scope>NUCLEOTIDE SEQUENCE</scope>
    <source>
        <strain evidence="11">ChiGjej1B1-22543</strain>
    </source>
</reference>
<feature type="domain" description="Transcription factor NusA N-terminal" evidence="8">
    <location>
        <begin position="15"/>
        <end position="137"/>
    </location>
</feature>
<evidence type="ECO:0000259" key="10">
    <source>
        <dbReference type="Pfam" id="PF26594"/>
    </source>
</evidence>
<evidence type="ECO:0000256" key="2">
    <source>
        <dbReference type="ARBA" id="ARBA00022490"/>
    </source>
</evidence>
<dbReference type="AlphaFoldDB" id="A0A9D1S297"/>
<evidence type="ECO:0000259" key="9">
    <source>
        <dbReference type="Pfam" id="PF13184"/>
    </source>
</evidence>
<dbReference type="InterPro" id="IPR010213">
    <property type="entry name" value="TF_NusA"/>
</dbReference>
<feature type="domain" description="Transcription factor NusA first KH" evidence="9">
    <location>
        <begin position="219"/>
        <end position="300"/>
    </location>
</feature>
<dbReference type="InterPro" id="IPR058582">
    <property type="entry name" value="KH_NusA_2nd"/>
</dbReference>
<dbReference type="Pfam" id="PF26594">
    <property type="entry name" value="KH_NusA_2nd"/>
    <property type="match status" value="1"/>
</dbReference>
<dbReference type="InterPro" id="IPR013735">
    <property type="entry name" value="TF_NusA_N"/>
</dbReference>
<dbReference type="GO" id="GO:0003700">
    <property type="term" value="F:DNA-binding transcription factor activity"/>
    <property type="evidence" value="ECO:0007669"/>
    <property type="project" value="InterPro"/>
</dbReference>
<keyword evidence="4 6" id="KW-0805">Transcription regulation</keyword>
<dbReference type="Pfam" id="PF08529">
    <property type="entry name" value="NusA_N"/>
    <property type="match status" value="1"/>
</dbReference>
<feature type="compositionally biased region" description="Basic residues" evidence="7">
    <location>
        <begin position="502"/>
        <end position="514"/>
    </location>
</feature>
<evidence type="ECO:0000313" key="12">
    <source>
        <dbReference type="Proteomes" id="UP000824070"/>
    </source>
</evidence>
<dbReference type="GO" id="GO:0005829">
    <property type="term" value="C:cytosol"/>
    <property type="evidence" value="ECO:0007669"/>
    <property type="project" value="TreeGrafter"/>
</dbReference>
<dbReference type="Pfam" id="PF13184">
    <property type="entry name" value="KH_NusA_1st"/>
    <property type="match status" value="1"/>
</dbReference>
<feature type="compositionally biased region" description="Basic and acidic residues" evidence="7">
    <location>
        <begin position="491"/>
        <end position="501"/>
    </location>
</feature>
<protein>
    <recommendedName>
        <fullName evidence="6">Transcription termination/antitermination protein NusA</fullName>
    </recommendedName>
</protein>
<accession>A0A9D1S297</accession>
<dbReference type="PANTHER" id="PTHR22648">
    <property type="entry name" value="TRANSCRIPTION TERMINATION FACTOR NUSA"/>
    <property type="match status" value="1"/>
</dbReference>
<evidence type="ECO:0000256" key="7">
    <source>
        <dbReference type="SAM" id="MobiDB-lite"/>
    </source>
</evidence>
<feature type="domain" description="NusA-like second KH" evidence="10">
    <location>
        <begin position="306"/>
        <end position="369"/>
    </location>
</feature>
<dbReference type="CDD" id="cd02134">
    <property type="entry name" value="KH-II_NusA_rpt1"/>
    <property type="match status" value="1"/>
</dbReference>
<dbReference type="SUPFAM" id="SSF54814">
    <property type="entry name" value="Prokaryotic type KH domain (KH-domain type II)"/>
    <property type="match status" value="2"/>
</dbReference>
<evidence type="ECO:0000256" key="3">
    <source>
        <dbReference type="ARBA" id="ARBA00022884"/>
    </source>
</evidence>
<evidence type="ECO:0000256" key="4">
    <source>
        <dbReference type="ARBA" id="ARBA00023015"/>
    </source>
</evidence>
<feature type="region of interest" description="Disordered" evidence="7">
    <location>
        <begin position="386"/>
        <end position="580"/>
    </location>
</feature>
<gene>
    <name evidence="6 11" type="primary">nusA</name>
    <name evidence="11" type="ORF">IAC52_00570</name>
</gene>
<name>A0A9D1S297_9FIRM</name>
<dbReference type="Gene3D" id="3.30.300.20">
    <property type="match status" value="2"/>
</dbReference>
<dbReference type="EMBL" id="DVMV01000005">
    <property type="protein sequence ID" value="HIU44781.1"/>
    <property type="molecule type" value="Genomic_DNA"/>
</dbReference>
<keyword evidence="3 6" id="KW-0694">RNA-binding</keyword>
<sequence>MPRKATVVEPERPSFVEALRGLADAKGLSDEEVLHALEEATERAYVKELGGGDDAVVSCHIDPETGKVTLAQIKDVVDEVEDDYLQISVEDANEGLAEPKYKAGDKFAIYEDIADASKVMAKAVKNNFRQKLGEAERTALYKIYKDHIGEMMVGTVEKSDDKMTTILIGRTPIDMSRHDLIGDEYFRAGDQIKVYIQEVRSAAPVDGKPARGPQIQATRSSKGFLKRLFEEEIHEIYDGTVVIKAIARKAGVRSKVAVYSNNEDVDATGACIGQGGSRIQKIVTQLGNGKNKEKIDVINYSANPGMFIIEACRPAQVIGVSLDEEGKSAVVVVDGDNMRLASGRKDTNRKLASELTGYEIELMSKADADEEGIPYKSAEEWAEIAEKEKAEAEQAEMARKLTEEQRKRAEEAKKAEPSPALEQPKAEEKPAEQPKEEKKVEAPKAAPKATATPDMFPEEASNPAAAALASLKKKEEKAEPAEVKTTTTLSDLEKELADAKEKKTKPVAKTKRPRKITEEEVKREPAAAKPSSGAPGLAVYTDEELSELDEESQGDEYLDTDEDIDEDFSEYDRYYDDDSK</sequence>
<dbReference type="HAMAP" id="MF_00945_B">
    <property type="entry name" value="NusA_B"/>
    <property type="match status" value="1"/>
</dbReference>
<feature type="compositionally biased region" description="Low complexity" evidence="7">
    <location>
        <begin position="443"/>
        <end position="470"/>
    </location>
</feature>
<comment type="similarity">
    <text evidence="6">Belongs to the NusA family.</text>
</comment>
<organism evidence="11 12">
    <name type="scientific">Candidatus Alloenteromonas pullicola</name>
    <dbReference type="NCBI Taxonomy" id="2840784"/>
    <lineage>
        <taxon>Bacteria</taxon>
        <taxon>Bacillati</taxon>
        <taxon>Bacillota</taxon>
        <taxon>Bacillota incertae sedis</taxon>
        <taxon>Candidatus Alloenteromonas</taxon>
    </lineage>
</organism>
<dbReference type="GO" id="GO:0006353">
    <property type="term" value="P:DNA-templated transcription termination"/>
    <property type="evidence" value="ECO:0007669"/>
    <property type="project" value="UniProtKB-UniRule"/>
</dbReference>
<dbReference type="InterPro" id="IPR030842">
    <property type="entry name" value="TF_NusA_bacterial"/>
</dbReference>
<proteinExistence type="inferred from homology"/>
<feature type="compositionally biased region" description="Basic and acidic residues" evidence="7">
    <location>
        <begin position="472"/>
        <end position="482"/>
    </location>
</feature>
<feature type="compositionally biased region" description="Basic and acidic residues" evidence="7">
    <location>
        <begin position="515"/>
        <end position="526"/>
    </location>
</feature>
<dbReference type="SUPFAM" id="SSF69705">
    <property type="entry name" value="Transcription factor NusA, N-terminal domain"/>
    <property type="match status" value="1"/>
</dbReference>
<reference evidence="11" key="1">
    <citation type="submission" date="2020-10" db="EMBL/GenBank/DDBJ databases">
        <authorList>
            <person name="Gilroy R."/>
        </authorList>
    </citation>
    <scope>NUCLEOTIDE SEQUENCE</scope>
    <source>
        <strain evidence="11">ChiGjej1B1-22543</strain>
    </source>
</reference>
<comment type="subcellular location">
    <subcellularLocation>
        <location evidence="6">Cytoplasm</location>
    </subcellularLocation>
</comment>
<comment type="subunit">
    <text evidence="6">Monomer. Binds directly to the core enzyme of the DNA-dependent RNA polymerase and to nascent RNA.</text>
</comment>
<dbReference type="Proteomes" id="UP000824070">
    <property type="component" value="Unassembled WGS sequence"/>
</dbReference>
<keyword evidence="2 6" id="KW-0963">Cytoplasm</keyword>
<feature type="compositionally biased region" description="Basic and acidic residues" evidence="7">
    <location>
        <begin position="424"/>
        <end position="442"/>
    </location>
</feature>
<dbReference type="InterPro" id="IPR036555">
    <property type="entry name" value="NusA_N_sf"/>
</dbReference>
<comment type="caution">
    <text evidence="11">The sequence shown here is derived from an EMBL/GenBank/DDBJ whole genome shotgun (WGS) entry which is preliminary data.</text>
</comment>
<dbReference type="SUPFAM" id="SSF50249">
    <property type="entry name" value="Nucleic acid-binding proteins"/>
    <property type="match status" value="1"/>
</dbReference>
<evidence type="ECO:0000256" key="6">
    <source>
        <dbReference type="HAMAP-Rule" id="MF_00945"/>
    </source>
</evidence>
<dbReference type="PANTHER" id="PTHR22648:SF0">
    <property type="entry name" value="TRANSCRIPTION TERMINATION_ANTITERMINATION PROTEIN NUSA"/>
    <property type="match status" value="1"/>
</dbReference>
<keyword evidence="6" id="KW-0889">Transcription antitermination</keyword>